<proteinExistence type="predicted"/>
<organism evidence="1 2">
    <name type="scientific">Borrelia bissettiae (strain DSM 17990 / CIP 109136 / DN127)</name>
    <name type="common">Borreliella bissettiae</name>
    <dbReference type="NCBI Taxonomy" id="521010"/>
    <lineage>
        <taxon>Bacteria</taxon>
        <taxon>Pseudomonadati</taxon>
        <taxon>Spirochaetota</taxon>
        <taxon>Spirochaetia</taxon>
        <taxon>Spirochaetales</taxon>
        <taxon>Borreliaceae</taxon>
        <taxon>Borreliella</taxon>
    </lineage>
</organism>
<evidence type="ECO:0000313" key="2">
    <source>
        <dbReference type="Proteomes" id="UP000001634"/>
    </source>
</evidence>
<reference evidence="1 2" key="2">
    <citation type="journal article" date="2012" name="J. Bacteriol.">
        <title>Whole-Genome Sequences of Borrelia bissettii, Borrelia valaisiana, and Borrelia spielmanii.</title>
        <authorList>
            <person name="Schutzer S.E."/>
            <person name="Fraser-Liggett C.M."/>
            <person name="Qiu W.G."/>
            <person name="Kraiczy P."/>
            <person name="Mongodin E.F."/>
            <person name="Dunn J.J."/>
            <person name="Luft B.J."/>
            <person name="Casjens S.R."/>
        </authorList>
    </citation>
    <scope>NUCLEOTIDE SEQUENCE [LARGE SCALE GENOMIC DNA]</scope>
    <source>
        <strain evidence="1 2">DN127</strain>
    </source>
</reference>
<accession>G0AP92</accession>
<sequence>MVFSGDCVKLELSKKIKSNKEKLKSKNVTVYNKKLIKNNNKNSKNSLFEKIKKS</sequence>
<dbReference type="HOGENOM" id="CLU_3040932_0_0_12"/>
<gene>
    <name evidence="1" type="ordered locus">BbiDN127_AA0005</name>
</gene>
<dbReference type="AlphaFoldDB" id="G0AP92"/>
<dbReference type="EMBL" id="CP002760">
    <property type="protein sequence ID" value="AEL19518.1"/>
    <property type="molecule type" value="Genomic_DNA"/>
</dbReference>
<keyword evidence="1" id="KW-0614">Plasmid</keyword>
<keyword evidence="2" id="KW-1185">Reference proteome</keyword>
<protein>
    <submittedName>
        <fullName evidence="1">Uncharacterized protein</fullName>
    </submittedName>
</protein>
<dbReference type="KEGG" id="bbs:BbiDN127_AA0005"/>
<evidence type="ECO:0000313" key="1">
    <source>
        <dbReference type="EMBL" id="AEL19518.1"/>
    </source>
</evidence>
<name>G0AP92_BORBD</name>
<reference key="1">
    <citation type="submission" date="2011-06" db="EMBL/GenBank/DDBJ databases">
        <authorList>
            <person name="Mongodin E.F."/>
            <person name="Casjens S.R."/>
            <person name="Fraser-Liggett C.M."/>
            <person name="Qiu W.-G."/>
            <person name="Dunn J.J."/>
            <person name="Luft B.J."/>
            <person name="Schutzer S.E."/>
        </authorList>
    </citation>
    <scope>NUCLEOTIDE SEQUENCE</scope>
    <source>
        <strain>DN127</strain>
    </source>
</reference>
<dbReference type="Proteomes" id="UP000001634">
    <property type="component" value="Plasmid lp28-7"/>
</dbReference>
<geneLocation type="plasmid" evidence="1 2">
    <name>lp28-7</name>
</geneLocation>